<evidence type="ECO:0000256" key="7">
    <source>
        <dbReference type="SAM" id="MobiDB-lite"/>
    </source>
</evidence>
<feature type="region of interest" description="Disordered" evidence="7">
    <location>
        <begin position="683"/>
        <end position="713"/>
    </location>
</feature>
<feature type="domain" description="SSD" evidence="10">
    <location>
        <begin position="222"/>
        <end position="330"/>
    </location>
</feature>
<feature type="transmembrane region" description="Helical" evidence="8">
    <location>
        <begin position="197"/>
        <end position="220"/>
    </location>
</feature>
<evidence type="ECO:0000256" key="8">
    <source>
        <dbReference type="SAM" id="Phobius"/>
    </source>
</evidence>
<accession>A0A8J3KD43</accession>
<feature type="signal peptide" evidence="9">
    <location>
        <begin position="1"/>
        <end position="26"/>
    </location>
</feature>
<dbReference type="SUPFAM" id="SSF82866">
    <property type="entry name" value="Multidrug efflux transporter AcrB transmembrane domain"/>
    <property type="match status" value="2"/>
</dbReference>
<feature type="transmembrane region" description="Helical" evidence="8">
    <location>
        <begin position="646"/>
        <end position="671"/>
    </location>
</feature>
<comment type="subcellular location">
    <subcellularLocation>
        <location evidence="1">Cell membrane</location>
        <topology evidence="1">Multi-pass membrane protein</topology>
    </subcellularLocation>
</comment>
<feature type="transmembrane region" description="Helical" evidence="8">
    <location>
        <begin position="611"/>
        <end position="640"/>
    </location>
</feature>
<gene>
    <name evidence="11" type="ORF">Cch02nite_63030</name>
</gene>
<feature type="transmembrane region" description="Helical" evidence="8">
    <location>
        <begin position="168"/>
        <end position="190"/>
    </location>
</feature>
<feature type="transmembrane region" description="Helical" evidence="8">
    <location>
        <begin position="273"/>
        <end position="299"/>
    </location>
</feature>
<evidence type="ECO:0000256" key="2">
    <source>
        <dbReference type="ARBA" id="ARBA00010157"/>
    </source>
</evidence>
<dbReference type="Gene3D" id="1.20.1640.10">
    <property type="entry name" value="Multidrug efflux transporter AcrB transmembrane domain"/>
    <property type="match status" value="2"/>
</dbReference>
<dbReference type="PROSITE" id="PS50156">
    <property type="entry name" value="SSD"/>
    <property type="match status" value="2"/>
</dbReference>
<feature type="transmembrane region" description="Helical" evidence="8">
    <location>
        <begin position="305"/>
        <end position="331"/>
    </location>
</feature>
<evidence type="ECO:0000313" key="12">
    <source>
        <dbReference type="Proteomes" id="UP000619293"/>
    </source>
</evidence>
<feature type="transmembrane region" description="Helical" evidence="8">
    <location>
        <begin position="538"/>
        <end position="561"/>
    </location>
</feature>
<feature type="transmembrane region" description="Helical" evidence="8">
    <location>
        <begin position="366"/>
        <end position="390"/>
    </location>
</feature>
<evidence type="ECO:0000313" key="11">
    <source>
        <dbReference type="EMBL" id="GIF92859.1"/>
    </source>
</evidence>
<evidence type="ECO:0000256" key="5">
    <source>
        <dbReference type="ARBA" id="ARBA00022989"/>
    </source>
</evidence>
<feature type="chain" id="PRO_5039675692" evidence="9">
    <location>
        <begin position="27"/>
        <end position="713"/>
    </location>
</feature>
<dbReference type="RefSeq" id="WP_191841393.1">
    <property type="nucleotide sequence ID" value="NZ_BAAALB010000019.1"/>
</dbReference>
<dbReference type="Proteomes" id="UP000619293">
    <property type="component" value="Unassembled WGS sequence"/>
</dbReference>
<sequence length="713" mass="72864">MGARLATWIASRVGAAAILLATAAVAALVFLTSPAQPAASPTDGLPEGKQSTRVTELMDRFASGRAESAIIVFERPGTALTDTDRQALTALRTTVAGREHVGYLPPLAYADDGQAALLVVPLQADLPDDVRDSTVDDLRAVLRDAAELPAGLSAQVTGGAAFGRDISAAFAGADVTLLVSTAIVVALLLLITYRSPILWIVPLTVIGLGDQLVAKLLPWIGHLIGEPTDASIAGIVSVLVFGAGTDYALLLISRYREELRRTTDRRAALAAAVRAAAPAIVGSAATVVLALLTLVTAVLTSNRTLGIAAAAGVGVALIFGLIVLPAALALLPRGAFWPLVPVAGSAETSETGIWARVARLVGRRPVGVLAAAALVLAALGAGLLTTTIGLSQTEQFRTEVESVQAQQTLAAHFAAGSSQPLQVVVSSTNAQQAADIAGRTAGVAAVGRPEPSLDGTLTLLPVQLDDESGTPGADRAVTALRQALAAGAGADALVGGQPAADLDRRDANARDNAVVAPLVLAVVLIVLIALLRSVVGPLVLLATVVLSYAASLGAASLAFAALDIPALAANVPLLAFLFLVALGVDYNIFLVSRAKEETAARGNTRAGMLRALSATGGVITSAGVLLAAVFTVLGVLPVIVLTQLGIIVGIGVLLDTLLVRTLVVPALALLLGERFWWPSRPAPHPAQINSPRPARAEDLQQDQQRRDPAATGH</sequence>
<dbReference type="PANTHER" id="PTHR33406:SF6">
    <property type="entry name" value="MEMBRANE PROTEIN YDGH-RELATED"/>
    <property type="match status" value="1"/>
</dbReference>
<dbReference type="InterPro" id="IPR050545">
    <property type="entry name" value="Mycobact_MmpL"/>
</dbReference>
<evidence type="ECO:0000256" key="6">
    <source>
        <dbReference type="ARBA" id="ARBA00023136"/>
    </source>
</evidence>
<dbReference type="GO" id="GO:0005886">
    <property type="term" value="C:plasma membrane"/>
    <property type="evidence" value="ECO:0007669"/>
    <property type="project" value="UniProtKB-SubCell"/>
</dbReference>
<dbReference type="AlphaFoldDB" id="A0A8J3KD43"/>
<comment type="caution">
    <text evidence="11">The sequence shown here is derived from an EMBL/GenBank/DDBJ whole genome shotgun (WGS) entry which is preliminary data.</text>
</comment>
<feature type="compositionally biased region" description="Basic and acidic residues" evidence="7">
    <location>
        <begin position="694"/>
        <end position="713"/>
    </location>
</feature>
<keyword evidence="12" id="KW-1185">Reference proteome</keyword>
<keyword evidence="3" id="KW-1003">Cell membrane</keyword>
<dbReference type="InterPro" id="IPR000731">
    <property type="entry name" value="SSD"/>
</dbReference>
<dbReference type="PANTHER" id="PTHR33406">
    <property type="entry name" value="MEMBRANE PROTEIN MJ1562-RELATED"/>
    <property type="match status" value="1"/>
</dbReference>
<evidence type="ECO:0000256" key="1">
    <source>
        <dbReference type="ARBA" id="ARBA00004651"/>
    </source>
</evidence>
<evidence type="ECO:0000256" key="3">
    <source>
        <dbReference type="ARBA" id="ARBA00022475"/>
    </source>
</evidence>
<evidence type="ECO:0000259" key="10">
    <source>
        <dbReference type="PROSITE" id="PS50156"/>
    </source>
</evidence>
<proteinExistence type="inferred from homology"/>
<feature type="transmembrane region" description="Helical" evidence="8">
    <location>
        <begin position="567"/>
        <end position="590"/>
    </location>
</feature>
<organism evidence="11 12">
    <name type="scientific">Catellatospora chokoriensis</name>
    <dbReference type="NCBI Taxonomy" id="310353"/>
    <lineage>
        <taxon>Bacteria</taxon>
        <taxon>Bacillati</taxon>
        <taxon>Actinomycetota</taxon>
        <taxon>Actinomycetes</taxon>
        <taxon>Micromonosporales</taxon>
        <taxon>Micromonosporaceae</taxon>
        <taxon>Catellatospora</taxon>
    </lineage>
</organism>
<keyword evidence="9" id="KW-0732">Signal</keyword>
<feature type="transmembrane region" description="Helical" evidence="8">
    <location>
        <begin position="513"/>
        <end position="531"/>
    </location>
</feature>
<name>A0A8J3KD43_9ACTN</name>
<dbReference type="InterPro" id="IPR004869">
    <property type="entry name" value="MMPL_dom"/>
</dbReference>
<keyword evidence="5 8" id="KW-1133">Transmembrane helix</keyword>
<dbReference type="Pfam" id="PF03176">
    <property type="entry name" value="MMPL"/>
    <property type="match status" value="2"/>
</dbReference>
<dbReference type="EMBL" id="BONG01000052">
    <property type="protein sequence ID" value="GIF92859.1"/>
    <property type="molecule type" value="Genomic_DNA"/>
</dbReference>
<comment type="similarity">
    <text evidence="2">Belongs to the resistance-nodulation-cell division (RND) (TC 2.A.6) family. MmpL subfamily.</text>
</comment>
<feature type="transmembrane region" description="Helical" evidence="8">
    <location>
        <begin position="232"/>
        <end position="252"/>
    </location>
</feature>
<feature type="domain" description="SSD" evidence="10">
    <location>
        <begin position="541"/>
        <end position="669"/>
    </location>
</feature>
<keyword evidence="6 8" id="KW-0472">Membrane</keyword>
<protein>
    <submittedName>
        <fullName evidence="11">Membrane protein</fullName>
    </submittedName>
</protein>
<reference evidence="11 12" key="1">
    <citation type="submission" date="2021-01" db="EMBL/GenBank/DDBJ databases">
        <title>Whole genome shotgun sequence of Catellatospora chokoriensis NBRC 107358.</title>
        <authorList>
            <person name="Komaki H."/>
            <person name="Tamura T."/>
        </authorList>
    </citation>
    <scope>NUCLEOTIDE SEQUENCE [LARGE SCALE GENOMIC DNA]</scope>
    <source>
        <strain evidence="11 12">NBRC 107358</strain>
    </source>
</reference>
<evidence type="ECO:0000256" key="9">
    <source>
        <dbReference type="SAM" id="SignalP"/>
    </source>
</evidence>
<evidence type="ECO:0000256" key="4">
    <source>
        <dbReference type="ARBA" id="ARBA00022692"/>
    </source>
</evidence>
<keyword evidence="4 8" id="KW-0812">Transmembrane</keyword>